<reference evidence="2" key="1">
    <citation type="submission" date="2020-04" db="EMBL/GenBank/DDBJ databases">
        <title>Analysis of mating type loci in Filobasidium floriforme.</title>
        <authorList>
            <person name="Nowrousian M."/>
        </authorList>
    </citation>
    <scope>NUCLEOTIDE SEQUENCE</scope>
    <source>
        <strain evidence="2">CBS 6242</strain>
    </source>
</reference>
<evidence type="ECO:0000313" key="2">
    <source>
        <dbReference type="EMBL" id="KAG7530203.1"/>
    </source>
</evidence>
<gene>
    <name evidence="2" type="ORF">FFLO_05196</name>
</gene>
<evidence type="ECO:0000256" key="1">
    <source>
        <dbReference type="SAM" id="MobiDB-lite"/>
    </source>
</evidence>
<dbReference type="EMBL" id="JABELV010000125">
    <property type="protein sequence ID" value="KAG7530203.1"/>
    <property type="molecule type" value="Genomic_DNA"/>
</dbReference>
<accession>A0A8K0JHF5</accession>
<organism evidence="2 3">
    <name type="scientific">Filobasidium floriforme</name>
    <dbReference type="NCBI Taxonomy" id="5210"/>
    <lineage>
        <taxon>Eukaryota</taxon>
        <taxon>Fungi</taxon>
        <taxon>Dikarya</taxon>
        <taxon>Basidiomycota</taxon>
        <taxon>Agaricomycotina</taxon>
        <taxon>Tremellomycetes</taxon>
        <taxon>Filobasidiales</taxon>
        <taxon>Filobasidiaceae</taxon>
        <taxon>Filobasidium</taxon>
    </lineage>
</organism>
<name>A0A8K0JHF5_9TREE</name>
<dbReference type="AlphaFoldDB" id="A0A8K0JHF5"/>
<evidence type="ECO:0000313" key="3">
    <source>
        <dbReference type="Proteomes" id="UP000812966"/>
    </source>
</evidence>
<protein>
    <submittedName>
        <fullName evidence="2">Uncharacterized protein</fullName>
    </submittedName>
</protein>
<feature type="compositionally biased region" description="Polar residues" evidence="1">
    <location>
        <begin position="1"/>
        <end position="13"/>
    </location>
</feature>
<comment type="caution">
    <text evidence="2">The sequence shown here is derived from an EMBL/GenBank/DDBJ whole genome shotgun (WGS) entry which is preliminary data.</text>
</comment>
<keyword evidence="3" id="KW-1185">Reference proteome</keyword>
<sequence>MPNSAASLVPNGSTTTPTTQTGGSDAATYYSVANLSHSIFTSLVIGSLELSDVQLVFEEILRNRTKVDYDGSYLTEFLVKWAQPNSAETAMRLIEEFYTDTIGEAWREVAQQDFRKAVRGNPQAVTMVYPDDVLINVLKVFAKLEETYHELRVTEGKAIWVGWRQHARFRHARSRDLARYWSTKEYEMWTYNVLAPTSGQDSQDS</sequence>
<feature type="region of interest" description="Disordered" evidence="1">
    <location>
        <begin position="1"/>
        <end position="23"/>
    </location>
</feature>
<dbReference type="Proteomes" id="UP000812966">
    <property type="component" value="Unassembled WGS sequence"/>
</dbReference>
<proteinExistence type="predicted"/>